<evidence type="ECO:0000313" key="1">
    <source>
        <dbReference type="EMBL" id="SIR24761.1"/>
    </source>
</evidence>
<evidence type="ECO:0000313" key="3">
    <source>
        <dbReference type="Proteomes" id="UP000185725"/>
    </source>
</evidence>
<organism evidence="2 4">
    <name type="scientific">Chryseobacterium indoltheticum</name>
    <dbReference type="NCBI Taxonomy" id="254"/>
    <lineage>
        <taxon>Bacteria</taxon>
        <taxon>Pseudomonadati</taxon>
        <taxon>Bacteroidota</taxon>
        <taxon>Flavobacteriia</taxon>
        <taxon>Flavobacteriales</taxon>
        <taxon>Weeksellaceae</taxon>
        <taxon>Chryseobacterium group</taxon>
        <taxon>Chryseobacterium</taxon>
    </lineage>
</organism>
<proteinExistence type="predicted"/>
<keyword evidence="3" id="KW-1185">Reference proteome</keyword>
<dbReference type="Proteomes" id="UP000255231">
    <property type="component" value="Unassembled WGS sequence"/>
</dbReference>
<evidence type="ECO:0000313" key="4">
    <source>
        <dbReference type="Proteomes" id="UP000255231"/>
    </source>
</evidence>
<reference evidence="2 4" key="2">
    <citation type="submission" date="2018-06" db="EMBL/GenBank/DDBJ databases">
        <authorList>
            <consortium name="Pathogen Informatics"/>
            <person name="Doyle S."/>
        </authorList>
    </citation>
    <scope>NUCLEOTIDE SEQUENCE [LARGE SCALE GENOMIC DNA]</scope>
    <source>
        <strain evidence="2 4">NCTC13560</strain>
    </source>
</reference>
<dbReference type="KEGG" id="cil:EG358_07185"/>
<name>A0A381FA77_9FLAO</name>
<dbReference type="RefSeq" id="WP_076562361.1">
    <property type="nucleotide sequence ID" value="NZ_CP033929.1"/>
</dbReference>
<dbReference type="EMBL" id="FTMF01000015">
    <property type="protein sequence ID" value="SIR24761.1"/>
    <property type="molecule type" value="Genomic_DNA"/>
</dbReference>
<sequence>MSNTESKPLEELFSDLDYWSVKYEFTFQFWGDYNNNIFITKGGVNIYDTGGLESPRKAIVNALEYINKINRLELK</sequence>
<evidence type="ECO:0000313" key="2">
    <source>
        <dbReference type="EMBL" id="SUX43480.1"/>
    </source>
</evidence>
<dbReference type="AlphaFoldDB" id="A0A381FA77"/>
<protein>
    <submittedName>
        <fullName evidence="2">Uncharacterized protein</fullName>
    </submittedName>
</protein>
<reference evidence="1 3" key="1">
    <citation type="submission" date="2017-01" db="EMBL/GenBank/DDBJ databases">
        <authorList>
            <person name="Varghese N."/>
            <person name="Submissions S."/>
        </authorList>
    </citation>
    <scope>NUCLEOTIDE SEQUENCE [LARGE SCALE GENOMIC DNA]</scope>
    <source>
        <strain evidence="1 3">ATCC 27950</strain>
    </source>
</reference>
<gene>
    <name evidence="2" type="ORF">NCTC13560_02042</name>
    <name evidence="1" type="ORF">SAMN05421682_115109</name>
</gene>
<dbReference type="EMBL" id="UFVS01000001">
    <property type="protein sequence ID" value="SUX43480.1"/>
    <property type="molecule type" value="Genomic_DNA"/>
</dbReference>
<accession>A0A381FA77</accession>
<dbReference type="Proteomes" id="UP000185725">
    <property type="component" value="Unassembled WGS sequence"/>
</dbReference>
<dbReference type="GeneID" id="303673477"/>